<dbReference type="GO" id="GO:0031175">
    <property type="term" value="P:neuron projection development"/>
    <property type="evidence" value="ECO:0007669"/>
    <property type="project" value="InterPro"/>
</dbReference>
<feature type="compositionally biased region" description="Basic and acidic residues" evidence="1">
    <location>
        <begin position="186"/>
        <end position="196"/>
    </location>
</feature>
<keyword evidence="3" id="KW-1185">Reference proteome</keyword>
<dbReference type="GO" id="GO:0030507">
    <property type="term" value="F:spectrin binding"/>
    <property type="evidence" value="ECO:0007669"/>
    <property type="project" value="InterPro"/>
</dbReference>
<dbReference type="InterPro" id="IPR031372">
    <property type="entry name" value="CAMSAP_CC1"/>
</dbReference>
<feature type="region of interest" description="Disordered" evidence="1">
    <location>
        <begin position="186"/>
        <end position="212"/>
    </location>
</feature>
<sequence length="406" mass="45588">MVDQDENRRTFTLDHVSGSVERELSRGIPVIEALERLSNSSALKTENSTENECKENAKNISTELSDKTLVKKSSSGKKQSPPKPKRKSSKKLPSPQSNADAFVIEFFSSNTPKEPNASKFQFVNNKAEDVNFNNNETNAVNPEKDTKSMEHIVKLSDTSPLSKETVMENTDPLCQVSLGKDADLVPARDPESEELKTVSNSAPTRGRATWRPSGSVLDKISSLMDAAEDCGMSASDVLNQVTDLPCEAEGEIEETPQDEVEDEKAVTSQIAYLRMQLEEKRRHIEAEKHRAQTEWEDQRRRLGQTAFWYVIGKAQGIRTLEKELGPRCCTRTKFLFRSLISTINRGRLSPSFPINLHLPSLGRPQPTLHSLHPRLSPVPPMARSLRLVNIDFLITRLLEIWALIRT</sequence>
<dbReference type="AlphaFoldDB" id="A0A9W9YPV0"/>
<comment type="caution">
    <text evidence="2">The sequence shown here is derived from an EMBL/GenBank/DDBJ whole genome shotgun (WGS) entry which is preliminary data.</text>
</comment>
<evidence type="ECO:0000256" key="1">
    <source>
        <dbReference type="SAM" id="MobiDB-lite"/>
    </source>
</evidence>
<organism evidence="2 3">
    <name type="scientific">Desmophyllum pertusum</name>
    <dbReference type="NCBI Taxonomy" id="174260"/>
    <lineage>
        <taxon>Eukaryota</taxon>
        <taxon>Metazoa</taxon>
        <taxon>Cnidaria</taxon>
        <taxon>Anthozoa</taxon>
        <taxon>Hexacorallia</taxon>
        <taxon>Scleractinia</taxon>
        <taxon>Caryophylliina</taxon>
        <taxon>Caryophylliidae</taxon>
        <taxon>Desmophyllum</taxon>
    </lineage>
</organism>
<feature type="region of interest" description="Disordered" evidence="1">
    <location>
        <begin position="38"/>
        <end position="97"/>
    </location>
</feature>
<proteinExistence type="predicted"/>
<dbReference type="EMBL" id="MU827308">
    <property type="protein sequence ID" value="KAJ7361842.1"/>
    <property type="molecule type" value="Genomic_DNA"/>
</dbReference>
<dbReference type="OrthoDB" id="2125658at2759"/>
<protein>
    <submittedName>
        <fullName evidence="2">Uncharacterized protein</fullName>
    </submittedName>
</protein>
<gene>
    <name evidence="2" type="ORF">OS493_014484</name>
</gene>
<evidence type="ECO:0000313" key="2">
    <source>
        <dbReference type="EMBL" id="KAJ7361842.1"/>
    </source>
</evidence>
<accession>A0A9W9YPV0</accession>
<evidence type="ECO:0000313" key="3">
    <source>
        <dbReference type="Proteomes" id="UP001163046"/>
    </source>
</evidence>
<name>A0A9W9YPV0_9CNID</name>
<dbReference type="GO" id="GO:0005516">
    <property type="term" value="F:calmodulin binding"/>
    <property type="evidence" value="ECO:0007669"/>
    <property type="project" value="InterPro"/>
</dbReference>
<dbReference type="Proteomes" id="UP001163046">
    <property type="component" value="Unassembled WGS sequence"/>
</dbReference>
<dbReference type="Pfam" id="PF17095">
    <property type="entry name" value="CAMSAP_CC1"/>
    <property type="match status" value="1"/>
</dbReference>
<reference evidence="2" key="1">
    <citation type="submission" date="2023-01" db="EMBL/GenBank/DDBJ databases">
        <title>Genome assembly of the deep-sea coral Lophelia pertusa.</title>
        <authorList>
            <person name="Herrera S."/>
            <person name="Cordes E."/>
        </authorList>
    </citation>
    <scope>NUCLEOTIDE SEQUENCE</scope>
    <source>
        <strain evidence="2">USNM1676648</strain>
        <tissue evidence="2">Polyp</tissue>
    </source>
</reference>
<feature type="compositionally biased region" description="Polar residues" evidence="1">
    <location>
        <begin position="38"/>
        <end position="50"/>
    </location>
</feature>